<evidence type="ECO:0000313" key="3">
    <source>
        <dbReference type="Proteomes" id="UP001174839"/>
    </source>
</evidence>
<accession>A0ABT7WAB0</accession>
<dbReference type="RefSeq" id="WP_289723223.1">
    <property type="nucleotide sequence ID" value="NZ_JAUDUY010000001.1"/>
</dbReference>
<dbReference type="SUPFAM" id="SSF56281">
    <property type="entry name" value="Metallo-hydrolase/oxidoreductase"/>
    <property type="match status" value="1"/>
</dbReference>
<comment type="caution">
    <text evidence="2">The sequence shown here is derived from an EMBL/GenBank/DDBJ whole genome shotgun (WGS) entry which is preliminary data.</text>
</comment>
<gene>
    <name evidence="2" type="ORF">QU605_00105</name>
</gene>
<dbReference type="PANTHER" id="PTHR42663:SF6">
    <property type="entry name" value="HYDROLASE C777.06C-RELATED"/>
    <property type="match status" value="1"/>
</dbReference>
<proteinExistence type="predicted"/>
<dbReference type="Pfam" id="PF12706">
    <property type="entry name" value="Lactamase_B_2"/>
    <property type="match status" value="1"/>
</dbReference>
<evidence type="ECO:0000313" key="2">
    <source>
        <dbReference type="EMBL" id="MDM9629853.1"/>
    </source>
</evidence>
<feature type="domain" description="Metallo-beta-lactamase" evidence="1">
    <location>
        <begin position="84"/>
        <end position="286"/>
    </location>
</feature>
<dbReference type="PANTHER" id="PTHR42663">
    <property type="entry name" value="HYDROLASE C777.06C-RELATED-RELATED"/>
    <property type="match status" value="1"/>
</dbReference>
<keyword evidence="3" id="KW-1185">Reference proteome</keyword>
<reference evidence="2" key="1">
    <citation type="submission" date="2023-06" db="EMBL/GenBank/DDBJ databases">
        <title>Robiginitalea aurantiacus sp. nov. and Algoriphagus sediminis sp. nov., isolated from coastal sediment.</title>
        <authorList>
            <person name="Zhou Z.Y."/>
            <person name="An J."/>
            <person name="Jia Y.W."/>
            <person name="Du Z.J."/>
        </authorList>
    </citation>
    <scope>NUCLEOTIDE SEQUENCE</scope>
    <source>
        <strain evidence="2">M39</strain>
    </source>
</reference>
<dbReference type="InterPro" id="IPR036866">
    <property type="entry name" value="RibonucZ/Hydroxyglut_hydro"/>
</dbReference>
<organism evidence="2 3">
    <name type="scientific">Robiginitalea aurantiaca</name>
    <dbReference type="NCBI Taxonomy" id="3056915"/>
    <lineage>
        <taxon>Bacteria</taxon>
        <taxon>Pseudomonadati</taxon>
        <taxon>Bacteroidota</taxon>
        <taxon>Flavobacteriia</taxon>
        <taxon>Flavobacteriales</taxon>
        <taxon>Flavobacteriaceae</taxon>
        <taxon>Robiginitalea</taxon>
    </lineage>
</organism>
<name>A0ABT7WAB0_9FLAO</name>
<dbReference type="GO" id="GO:0016787">
    <property type="term" value="F:hydrolase activity"/>
    <property type="evidence" value="ECO:0007669"/>
    <property type="project" value="UniProtKB-KW"/>
</dbReference>
<protein>
    <submittedName>
        <fullName evidence="2">MBL fold metallo-hydrolase</fullName>
        <ecNumber evidence="2">3.-.-.-</ecNumber>
    </submittedName>
</protein>
<dbReference type="Proteomes" id="UP001174839">
    <property type="component" value="Unassembled WGS sequence"/>
</dbReference>
<keyword evidence="2" id="KW-0378">Hydrolase</keyword>
<evidence type="ECO:0000259" key="1">
    <source>
        <dbReference type="Pfam" id="PF12706"/>
    </source>
</evidence>
<dbReference type="Gene3D" id="3.60.15.10">
    <property type="entry name" value="Ribonuclease Z/Hydroxyacylglutathione hydrolase-like"/>
    <property type="match status" value="1"/>
</dbReference>
<sequence>MKPNRIAGVIAIVFLSATSFGQGKPSAQGGSFDVELIVLGTVQDAGAPQMGCKKSCCAPLYEAPNPNLKVVSLGLLDAQSSKTYLFEATPDIAEQMAMLRKMAPFPSGVAPDGIFITHAHIGHYTGLMYLGRESMNAKSVPVYSLPRFTDFIANNGPWDQLVQLNNIELRPIREETSVALSPRLSVNALQVPHRDEYSETAAYEIVGPERKALFIPDIDKWAKWEVSLIDRVKSTDLVFIDATFYDNAEIGYRDIAEIPHPFVVESLALLEALPPTLRNRVYFIHMNHTNPLLDPDSRETTRVTDLGFRIARSGDRFKL</sequence>
<dbReference type="InterPro" id="IPR001279">
    <property type="entry name" value="Metallo-B-lactamas"/>
</dbReference>
<dbReference type="EMBL" id="JAUDUY010000001">
    <property type="protein sequence ID" value="MDM9629853.1"/>
    <property type="molecule type" value="Genomic_DNA"/>
</dbReference>
<dbReference type="EC" id="3.-.-.-" evidence="2"/>